<feature type="domain" description="Glycosyl transferase family 1" evidence="2">
    <location>
        <begin position="218"/>
        <end position="340"/>
    </location>
</feature>
<dbReference type="EMBL" id="FWXS01000002">
    <property type="protein sequence ID" value="SMC44183.1"/>
    <property type="molecule type" value="Genomic_DNA"/>
</dbReference>
<dbReference type="PANTHER" id="PTHR46401:SF2">
    <property type="entry name" value="GLYCOSYLTRANSFERASE WBBK-RELATED"/>
    <property type="match status" value="1"/>
</dbReference>
<reference evidence="3 4" key="1">
    <citation type="submission" date="2017-04" db="EMBL/GenBank/DDBJ databases">
        <authorList>
            <person name="Afonso C.L."/>
            <person name="Miller P.J."/>
            <person name="Scott M.A."/>
            <person name="Spackman E."/>
            <person name="Goraichik I."/>
            <person name="Dimitrov K.M."/>
            <person name="Suarez D.L."/>
            <person name="Swayne D.E."/>
        </authorList>
    </citation>
    <scope>NUCLEOTIDE SEQUENCE [LARGE SCALE GENOMIC DNA]</scope>
    <source>
        <strain evidence="3 4">CGMCC 1.12708</strain>
    </source>
</reference>
<keyword evidence="1 3" id="KW-0808">Transferase</keyword>
<dbReference type="InterPro" id="IPR001296">
    <property type="entry name" value="Glyco_trans_1"/>
</dbReference>
<dbReference type="PANTHER" id="PTHR46401">
    <property type="entry name" value="GLYCOSYLTRANSFERASE WBBK-RELATED"/>
    <property type="match status" value="1"/>
</dbReference>
<evidence type="ECO:0000256" key="1">
    <source>
        <dbReference type="ARBA" id="ARBA00022679"/>
    </source>
</evidence>
<dbReference type="OrthoDB" id="1094459at2"/>
<proteinExistence type="predicted"/>
<dbReference type="Pfam" id="PF00534">
    <property type="entry name" value="Glycos_transf_1"/>
    <property type="match status" value="1"/>
</dbReference>
<dbReference type="Gene3D" id="3.40.50.2000">
    <property type="entry name" value="Glycogen Phosphorylase B"/>
    <property type="match status" value="1"/>
</dbReference>
<dbReference type="STRING" id="1434700.SAMN06296427_102251"/>
<dbReference type="Proteomes" id="UP000192393">
    <property type="component" value="Unassembled WGS sequence"/>
</dbReference>
<dbReference type="RefSeq" id="WP_084016410.1">
    <property type="nucleotide sequence ID" value="NZ_FWXS01000002.1"/>
</dbReference>
<evidence type="ECO:0000259" key="2">
    <source>
        <dbReference type="Pfam" id="PF00534"/>
    </source>
</evidence>
<dbReference type="AlphaFoldDB" id="A0A1W1Z6Z4"/>
<protein>
    <submittedName>
        <fullName evidence="3">Glycosyltransferase involved in cell wall bisynthesis</fullName>
    </submittedName>
</protein>
<accession>A0A1W1Z6Z4</accession>
<gene>
    <name evidence="3" type="ORF">SAMN06296427_102251</name>
</gene>
<evidence type="ECO:0000313" key="4">
    <source>
        <dbReference type="Proteomes" id="UP000192393"/>
    </source>
</evidence>
<organism evidence="3 4">
    <name type="scientific">Moheibacter sediminis</name>
    <dbReference type="NCBI Taxonomy" id="1434700"/>
    <lineage>
        <taxon>Bacteria</taxon>
        <taxon>Pseudomonadati</taxon>
        <taxon>Bacteroidota</taxon>
        <taxon>Flavobacteriia</taxon>
        <taxon>Flavobacteriales</taxon>
        <taxon>Weeksellaceae</taxon>
        <taxon>Moheibacter</taxon>
    </lineage>
</organism>
<dbReference type="GO" id="GO:0009103">
    <property type="term" value="P:lipopolysaccharide biosynthetic process"/>
    <property type="evidence" value="ECO:0007669"/>
    <property type="project" value="TreeGrafter"/>
</dbReference>
<name>A0A1W1Z6Z4_9FLAO</name>
<evidence type="ECO:0000313" key="3">
    <source>
        <dbReference type="EMBL" id="SMC44183.1"/>
    </source>
</evidence>
<dbReference type="SUPFAM" id="SSF53756">
    <property type="entry name" value="UDP-Glycosyltransferase/glycogen phosphorylase"/>
    <property type="match status" value="1"/>
</dbReference>
<keyword evidence="4" id="KW-1185">Reference proteome</keyword>
<dbReference type="GO" id="GO:0016757">
    <property type="term" value="F:glycosyltransferase activity"/>
    <property type="evidence" value="ECO:0007669"/>
    <property type="project" value="InterPro"/>
</dbReference>
<sequence>MQKKILIVCFDTPFPTNYGGVYDIAAKFDFYKKNNIKVDLICTCFDEKRLKYFRNFIAKNETVIDSFHVELIKPNILNSFSFLSSIPFSVLVRKINYDKVEFLKSNEYSLVLVEHLKSVNRIEKLKKILKNNPDFYLRVHNDEADYYRNLSSVSRGLKRFFFYSESIKYNKFQKSILSNSLLDGFLFISQTEKDNLNNLIIEEKTNILLPVYAHLKEIESFNSNPKIIDFLYVGNLDLDDNFNALHKINSFLHKNNLNQFKLKIVGKCSDENRKAGIIEIFSAIENVDFQFNVNSEELKLNYKTSKFFLNFSSNPSGVKTKLMEAMNFGIPVISNREGVVGSNFEDVVLSDENIDVNWLKNLLNNDTFRSEYQSSYKISIQEKMNWIEQTYHNFFNSKSH</sequence>